<dbReference type="InterPro" id="IPR036890">
    <property type="entry name" value="HATPase_C_sf"/>
</dbReference>
<dbReference type="InterPro" id="IPR004358">
    <property type="entry name" value="Sig_transdc_His_kin-like_C"/>
</dbReference>
<comment type="catalytic activity">
    <reaction evidence="1">
        <text>ATP + protein L-histidine = ADP + protein N-phospho-L-histidine.</text>
        <dbReference type="EC" id="2.7.13.3"/>
    </reaction>
</comment>
<dbReference type="Gene3D" id="3.30.565.10">
    <property type="entry name" value="Histidine kinase-like ATPase, C-terminal domain"/>
    <property type="match status" value="1"/>
</dbReference>
<keyword evidence="4" id="KW-0902">Two-component regulatory system</keyword>
<reference evidence="6" key="2">
    <citation type="submission" date="2019-11" db="EMBL/GenBank/DDBJ databases">
        <title>Improved Assembly of Tolypothrix boutellei genome.</title>
        <authorList>
            <person name="Sarangi A.N."/>
            <person name="Mukherjee M."/>
            <person name="Ghosh S."/>
            <person name="Singh D."/>
            <person name="Das A."/>
            <person name="Kant S."/>
            <person name="Prusty A."/>
            <person name="Tripathy S."/>
        </authorList>
    </citation>
    <scope>NUCLEOTIDE SEQUENCE</scope>
    <source>
        <strain evidence="6">VB521301</strain>
    </source>
</reference>
<feature type="domain" description="Histidine kinase" evidence="5">
    <location>
        <begin position="1"/>
        <end position="63"/>
    </location>
</feature>
<dbReference type="EMBL" id="JHEG02000058">
    <property type="protein sequence ID" value="KIE08631.1"/>
    <property type="molecule type" value="Genomic_DNA"/>
</dbReference>
<evidence type="ECO:0000256" key="4">
    <source>
        <dbReference type="ARBA" id="ARBA00023012"/>
    </source>
</evidence>
<name>A0A0C1N7V3_9CYAN</name>
<dbReference type="EC" id="2.7.13.3" evidence="2"/>
<evidence type="ECO:0000256" key="3">
    <source>
        <dbReference type="ARBA" id="ARBA00022777"/>
    </source>
</evidence>
<dbReference type="PROSITE" id="PS50109">
    <property type="entry name" value="HIS_KIN"/>
    <property type="match status" value="1"/>
</dbReference>
<dbReference type="SUPFAM" id="SSF55874">
    <property type="entry name" value="ATPase domain of HSP90 chaperone/DNA topoisomerase II/histidine kinase"/>
    <property type="match status" value="1"/>
</dbReference>
<dbReference type="GO" id="GO:0000160">
    <property type="term" value="P:phosphorelay signal transduction system"/>
    <property type="evidence" value="ECO:0007669"/>
    <property type="project" value="UniProtKB-KW"/>
</dbReference>
<sequence length="64" mass="6940">MGIAPEKFNEIFQLGFTTKSDRGNIGLGLWLTKLQVEGLGGVLKFDSSPNKGSEFTVTLQAHKS</sequence>
<keyword evidence="3 6" id="KW-0418">Kinase</keyword>
<dbReference type="InterPro" id="IPR003594">
    <property type="entry name" value="HATPase_dom"/>
</dbReference>
<gene>
    <name evidence="7" type="ORF">DA73_0229280</name>
    <name evidence="6" type="ORF">DA73_0400040505</name>
</gene>
<keyword evidence="3 6" id="KW-0808">Transferase</keyword>
<evidence type="ECO:0000256" key="1">
    <source>
        <dbReference type="ARBA" id="ARBA00000085"/>
    </source>
</evidence>
<dbReference type="EMBL" id="JHEG04000002">
    <property type="protein sequence ID" value="KAF3883975.1"/>
    <property type="molecule type" value="Genomic_DNA"/>
</dbReference>
<dbReference type="STRING" id="1479485.DA73_0229280"/>
<comment type="caution">
    <text evidence="7">The sequence shown here is derived from an EMBL/GenBank/DDBJ whole genome shotgun (WGS) entry which is preliminary data.</text>
</comment>
<evidence type="ECO:0000256" key="2">
    <source>
        <dbReference type="ARBA" id="ARBA00012438"/>
    </source>
</evidence>
<dbReference type="AlphaFoldDB" id="A0A0C1N7V3"/>
<proteinExistence type="predicted"/>
<evidence type="ECO:0000259" key="5">
    <source>
        <dbReference type="PROSITE" id="PS50109"/>
    </source>
</evidence>
<dbReference type="Proteomes" id="UP000029738">
    <property type="component" value="Unassembled WGS sequence"/>
</dbReference>
<dbReference type="PRINTS" id="PR00344">
    <property type="entry name" value="BCTRLSENSOR"/>
</dbReference>
<evidence type="ECO:0000313" key="7">
    <source>
        <dbReference type="EMBL" id="KIE08631.1"/>
    </source>
</evidence>
<accession>A0A0C1N7V3</accession>
<protein>
    <recommendedName>
        <fullName evidence="2">histidine kinase</fullName>
        <ecNumber evidence="2">2.7.13.3</ecNumber>
    </recommendedName>
</protein>
<dbReference type="InterPro" id="IPR005467">
    <property type="entry name" value="His_kinase_dom"/>
</dbReference>
<dbReference type="OrthoDB" id="9785252at2"/>
<dbReference type="GO" id="GO:0004673">
    <property type="term" value="F:protein histidine kinase activity"/>
    <property type="evidence" value="ECO:0007669"/>
    <property type="project" value="UniProtKB-EC"/>
</dbReference>
<reference evidence="7" key="1">
    <citation type="journal article" date="2015" name="Genome Announc.">
        <title>Draft Genome Sequence of Tolypothrix boutellei Strain VB521301.</title>
        <authorList>
            <person name="Chandrababunaidu M.M."/>
            <person name="Singh D."/>
            <person name="Sen D."/>
            <person name="Bhan S."/>
            <person name="Das S."/>
            <person name="Gupta A."/>
            <person name="Adhikary S.P."/>
            <person name="Tripathy S."/>
        </authorList>
    </citation>
    <scope>NUCLEOTIDE SEQUENCE</scope>
    <source>
        <strain evidence="7">VB521301</strain>
    </source>
</reference>
<keyword evidence="8" id="KW-1185">Reference proteome</keyword>
<organism evidence="7">
    <name type="scientific">Tolypothrix bouteillei VB521301</name>
    <dbReference type="NCBI Taxonomy" id="1479485"/>
    <lineage>
        <taxon>Bacteria</taxon>
        <taxon>Bacillati</taxon>
        <taxon>Cyanobacteriota</taxon>
        <taxon>Cyanophyceae</taxon>
        <taxon>Nostocales</taxon>
        <taxon>Tolypothrichaceae</taxon>
        <taxon>Tolypothrix</taxon>
    </lineage>
</organism>
<dbReference type="Pfam" id="PF02518">
    <property type="entry name" value="HATPase_c"/>
    <property type="match status" value="1"/>
</dbReference>
<evidence type="ECO:0000313" key="8">
    <source>
        <dbReference type="Proteomes" id="UP000029738"/>
    </source>
</evidence>
<evidence type="ECO:0000313" key="6">
    <source>
        <dbReference type="EMBL" id="KAF3883975.1"/>
    </source>
</evidence>